<dbReference type="RefSeq" id="WP_309307139.1">
    <property type="nucleotide sequence ID" value="NZ_CP133594.1"/>
</dbReference>
<dbReference type="AlphaFoldDB" id="A0AA51UE87"/>
<keyword evidence="2" id="KW-1185">Reference proteome</keyword>
<evidence type="ECO:0000313" key="1">
    <source>
        <dbReference type="EMBL" id="WMW21354.1"/>
    </source>
</evidence>
<dbReference type="KEGG" id="mmav:RE476_08045"/>
<organism evidence="1 2">
    <name type="scientific">Methanolobus mangrovi</name>
    <dbReference type="NCBI Taxonomy" id="3072977"/>
    <lineage>
        <taxon>Archaea</taxon>
        <taxon>Methanobacteriati</taxon>
        <taxon>Methanobacteriota</taxon>
        <taxon>Stenosarchaea group</taxon>
        <taxon>Methanomicrobia</taxon>
        <taxon>Methanosarcinales</taxon>
        <taxon>Methanosarcinaceae</taxon>
        <taxon>Methanolobus</taxon>
    </lineage>
</organism>
<dbReference type="Pfam" id="PF02593">
    <property type="entry name" value="DUF166"/>
    <property type="match status" value="1"/>
</dbReference>
<accession>A0AA51UE87</accession>
<evidence type="ECO:0000313" key="2">
    <source>
        <dbReference type="Proteomes" id="UP001183006"/>
    </source>
</evidence>
<sequence length="223" mass="24385">MTTIGVITRGKYGNRLIETIITKTEMKVVHTSVPEILPDFIDEPEEFLEELNIDRSVFDSDIVITYSLHPDLTVALAHMAGKAGLKAMIVPGGASKAPVLELENIAKQYGMLIQVEDICCTLQEKPETKELCSCLSSPVLDIDTDKGIIESVEVLCGAPCGSTWHMARELVGTKVEEAPARAGLLIQQYPCRAVRGNMGGIHESGEIHKKAVEEALKRKKEES</sequence>
<gene>
    <name evidence="1" type="ORF">RE476_08045</name>
</gene>
<proteinExistence type="predicted"/>
<reference evidence="1" key="1">
    <citation type="submission" date="2023-08" db="EMBL/GenBank/DDBJ databases">
        <title>Methanolobus mangrovi sp. nov. and Methanolobus sediminis sp. nov, two novel methylotrophic methanogens isolated from mangrove sediments in China.</title>
        <authorList>
            <person name="Zhou J."/>
        </authorList>
    </citation>
    <scope>NUCLEOTIDE SEQUENCE</scope>
    <source>
        <strain evidence="1">FTZ2</strain>
    </source>
</reference>
<name>A0AA51UE87_9EURY</name>
<dbReference type="EMBL" id="CP133594">
    <property type="protein sequence ID" value="WMW21354.1"/>
    <property type="molecule type" value="Genomic_DNA"/>
</dbReference>
<dbReference type="GeneID" id="84230084"/>
<dbReference type="InterPro" id="IPR003745">
    <property type="entry name" value="DUF166"/>
</dbReference>
<dbReference type="Proteomes" id="UP001183006">
    <property type="component" value="Chromosome"/>
</dbReference>
<protein>
    <submittedName>
        <fullName evidence="1">DUF166 domain-containing protein</fullName>
    </submittedName>
</protein>